<feature type="transmembrane region" description="Helical" evidence="7">
    <location>
        <begin position="207"/>
        <end position="233"/>
    </location>
</feature>
<evidence type="ECO:0000256" key="1">
    <source>
        <dbReference type="ARBA" id="ARBA00004651"/>
    </source>
</evidence>
<dbReference type="Proteomes" id="UP000676601">
    <property type="component" value="Unassembled WGS sequence"/>
</dbReference>
<feature type="transmembrane region" description="Helical" evidence="7">
    <location>
        <begin position="254"/>
        <end position="272"/>
    </location>
</feature>
<evidence type="ECO:0000256" key="6">
    <source>
        <dbReference type="ARBA" id="ARBA00023136"/>
    </source>
</evidence>
<proteinExistence type="inferred from homology"/>
<keyword evidence="6 7" id="KW-0472">Membrane</keyword>
<evidence type="ECO:0000313" key="10">
    <source>
        <dbReference type="Proteomes" id="UP000676601"/>
    </source>
</evidence>
<dbReference type="PANTHER" id="PTHR43227">
    <property type="entry name" value="BLL4140 PROTEIN"/>
    <property type="match status" value="1"/>
</dbReference>
<keyword evidence="4 7" id="KW-0812">Transmembrane</keyword>
<dbReference type="InterPro" id="IPR000515">
    <property type="entry name" value="MetI-like"/>
</dbReference>
<feature type="transmembrane region" description="Helical" evidence="7">
    <location>
        <begin position="61"/>
        <end position="79"/>
    </location>
</feature>
<comment type="subcellular location">
    <subcellularLocation>
        <location evidence="1 7">Cell membrane</location>
        <topology evidence="1 7">Multi-pass membrane protein</topology>
    </subcellularLocation>
</comment>
<feature type="transmembrane region" description="Helical" evidence="7">
    <location>
        <begin position="167"/>
        <end position="187"/>
    </location>
</feature>
<evidence type="ECO:0000256" key="4">
    <source>
        <dbReference type="ARBA" id="ARBA00022692"/>
    </source>
</evidence>
<accession>A0ABQ4LDJ3</accession>
<dbReference type="Gene3D" id="1.10.3720.10">
    <property type="entry name" value="MetI-like"/>
    <property type="match status" value="1"/>
</dbReference>
<name>A0ABQ4LDJ3_9BACL</name>
<dbReference type="SUPFAM" id="SSF161098">
    <property type="entry name" value="MetI-like"/>
    <property type="match status" value="1"/>
</dbReference>
<comment type="caution">
    <text evidence="9">The sequence shown here is derived from an EMBL/GenBank/DDBJ whole genome shotgun (WGS) entry which is preliminary data.</text>
</comment>
<gene>
    <name evidence="9" type="primary">lplB_4</name>
    <name evidence="9" type="ORF">J21TS7_28610</name>
</gene>
<feature type="domain" description="ABC transmembrane type-1" evidence="8">
    <location>
        <begin position="121"/>
        <end position="335"/>
    </location>
</feature>
<evidence type="ECO:0000259" key="8">
    <source>
        <dbReference type="PROSITE" id="PS50928"/>
    </source>
</evidence>
<protein>
    <submittedName>
        <fullName evidence="9">Protein LplB</fullName>
    </submittedName>
</protein>
<evidence type="ECO:0000256" key="7">
    <source>
        <dbReference type="RuleBase" id="RU363032"/>
    </source>
</evidence>
<keyword evidence="10" id="KW-1185">Reference proteome</keyword>
<feature type="transmembrane region" description="Helical" evidence="7">
    <location>
        <begin position="314"/>
        <end position="338"/>
    </location>
</feature>
<evidence type="ECO:0000256" key="3">
    <source>
        <dbReference type="ARBA" id="ARBA00022475"/>
    </source>
</evidence>
<dbReference type="CDD" id="cd06261">
    <property type="entry name" value="TM_PBP2"/>
    <property type="match status" value="1"/>
</dbReference>
<keyword evidence="2 7" id="KW-0813">Transport</keyword>
<dbReference type="PROSITE" id="PS50928">
    <property type="entry name" value="ABC_TM1"/>
    <property type="match status" value="1"/>
</dbReference>
<organism evidence="9 10">
    <name type="scientific">Paenibacillus cineris</name>
    <dbReference type="NCBI Taxonomy" id="237530"/>
    <lineage>
        <taxon>Bacteria</taxon>
        <taxon>Bacillati</taxon>
        <taxon>Bacillota</taxon>
        <taxon>Bacilli</taxon>
        <taxon>Bacillales</taxon>
        <taxon>Paenibacillaceae</taxon>
        <taxon>Paenibacillus</taxon>
    </lineage>
</organism>
<dbReference type="InterPro" id="IPR035906">
    <property type="entry name" value="MetI-like_sf"/>
</dbReference>
<dbReference type="PANTHER" id="PTHR43227:SF11">
    <property type="entry name" value="BLL4140 PROTEIN"/>
    <property type="match status" value="1"/>
</dbReference>
<keyword evidence="5 7" id="KW-1133">Transmembrane helix</keyword>
<evidence type="ECO:0000256" key="5">
    <source>
        <dbReference type="ARBA" id="ARBA00022989"/>
    </source>
</evidence>
<evidence type="ECO:0000313" key="9">
    <source>
        <dbReference type="EMBL" id="GIO54543.1"/>
    </source>
</evidence>
<dbReference type="Pfam" id="PF00528">
    <property type="entry name" value="BPD_transp_1"/>
    <property type="match status" value="1"/>
</dbReference>
<feature type="transmembrane region" description="Helical" evidence="7">
    <location>
        <begin position="125"/>
        <end position="146"/>
    </location>
</feature>
<sequence length="348" mass="39974">MISPEEGDNRPILLGFRLIMRSDNGMAKHPPQEQHAALLTTSGSRSLIHWGILKDIRRNPWLYIMLTPVLLYFTIFHYYPMYGALIAFKDFSPRLGIMGSPWVGWEHFESFFEGIYFWRVIKNTLLISFYELLFGFPAPLILALLLNEVRKTVFKRTVQTFTYMPHFISLVVVCGMIKEFTMSDGIINDLLALLGWERVSLLLESQYFRTIFVSSGIWQNIGWGTIIYLAALAGIDQEQYEAAKMDGASRWKQMLHVTLPGIMPTIIILFILEMGRVMNVGGEKIILLYNPSTYETADVISSYVYRVGLQEFDYSFSSAVGLFNSAINFMLVICSNWLSRKMNNTGLW</sequence>
<comment type="similarity">
    <text evidence="7">Belongs to the binding-protein-dependent transport system permease family.</text>
</comment>
<reference evidence="9 10" key="1">
    <citation type="submission" date="2021-03" db="EMBL/GenBank/DDBJ databases">
        <title>Antimicrobial resistance genes in bacteria isolated from Japanese honey, and their potential for conferring macrolide and lincosamide resistance in the American foulbrood pathogen Paenibacillus larvae.</title>
        <authorList>
            <person name="Okamoto M."/>
            <person name="Kumagai M."/>
            <person name="Kanamori H."/>
            <person name="Takamatsu D."/>
        </authorList>
    </citation>
    <scope>NUCLEOTIDE SEQUENCE [LARGE SCALE GENOMIC DNA]</scope>
    <source>
        <strain evidence="9 10">J21TS7</strain>
    </source>
</reference>
<dbReference type="EMBL" id="BORU01000001">
    <property type="protein sequence ID" value="GIO54543.1"/>
    <property type="molecule type" value="Genomic_DNA"/>
</dbReference>
<keyword evidence="3" id="KW-1003">Cell membrane</keyword>
<evidence type="ECO:0000256" key="2">
    <source>
        <dbReference type="ARBA" id="ARBA00022448"/>
    </source>
</evidence>
<dbReference type="InterPro" id="IPR050809">
    <property type="entry name" value="UgpAE/MalFG_permease"/>
</dbReference>